<evidence type="ECO:0000259" key="2">
    <source>
        <dbReference type="Pfam" id="PF07631"/>
    </source>
</evidence>
<organism evidence="3 4">
    <name type="scientific">Pseudobacteriovorax antillogorgiicola</name>
    <dbReference type="NCBI Taxonomy" id="1513793"/>
    <lineage>
        <taxon>Bacteria</taxon>
        <taxon>Pseudomonadati</taxon>
        <taxon>Bdellovibrionota</taxon>
        <taxon>Oligoflexia</taxon>
        <taxon>Oligoflexales</taxon>
        <taxon>Pseudobacteriovoracaceae</taxon>
        <taxon>Pseudobacteriovorax</taxon>
    </lineage>
</organism>
<gene>
    <name evidence="3" type="ORF">SAMN06296036_10373</name>
</gene>
<dbReference type="InterPro" id="IPR013039">
    <property type="entry name" value="DUF1588"/>
</dbReference>
<name>A0A1Y6B9K0_9BACT</name>
<evidence type="ECO:0008006" key="5">
    <source>
        <dbReference type="Google" id="ProtNLM"/>
    </source>
</evidence>
<reference evidence="4" key="1">
    <citation type="submission" date="2017-04" db="EMBL/GenBank/DDBJ databases">
        <authorList>
            <person name="Varghese N."/>
            <person name="Submissions S."/>
        </authorList>
    </citation>
    <scope>NUCLEOTIDE SEQUENCE [LARGE SCALE GENOMIC DNA]</scope>
    <source>
        <strain evidence="4">RKEM611</strain>
    </source>
</reference>
<dbReference type="EMBL" id="FWZT01000003">
    <property type="protein sequence ID" value="SMF00111.1"/>
    <property type="molecule type" value="Genomic_DNA"/>
</dbReference>
<evidence type="ECO:0000313" key="3">
    <source>
        <dbReference type="EMBL" id="SMF00111.1"/>
    </source>
</evidence>
<protein>
    <recommendedName>
        <fullName evidence="5">DUF1592 domain-containing protein</fullName>
    </recommendedName>
</protein>
<dbReference type="RefSeq" id="WP_132316247.1">
    <property type="nucleotide sequence ID" value="NZ_FWZT01000003.1"/>
</dbReference>
<sequence length="580" mass="64554">MTFKKKLSWITVGLLCVTSYSQSCTKKPEALLNRIDTGGQEFANQEPPGPVTPVEAEKFDAERQNEIFSLIVDGVSQETCTDINQRSEARLITANEYIQSVESSFGIDLDDEVLKISLPTETVQVLAYDHLSNFNKLSRERLERYLDVNVKVAEQIQSDAGSIIDCGQPKRDCIESWLSETLPKIWRMKIDGERLQQEMKLVDSYGTDVQGLGLLVERILLSHNFLFRKQLGLDGHLDSWEVATVLADSLWASPPSSNLVALAESDSFNNQQSVRQQAQSMINDPKFYEGVKRFVSSWLMTKLIDSKDFEATGNSEINADIKAILKEESAAFIYFLVKSERDQFSEIFDANFTMGDEAFAEVYGLTVGSNDIEIPGGLKPLSYSESRQGILSQPSLAVITSNLESTNPPKRGKHIMEKFLCQSLETPENLAEVVANTPFDKSLSVVDAFHKATSNGSCGECHSVVNGVGFGMEDIGPDGRIQSTDSHGFDVMTPGNLFISMKDDQSKTFSGVAGLSQTLKGTKEVEVCLAVQAFRMIYGRLEKERDVCTITNAYKRASSQELEFDKLFVEMIVERSRLTK</sequence>
<feature type="domain" description="DUF1592" evidence="2">
    <location>
        <begin position="237"/>
        <end position="365"/>
    </location>
</feature>
<proteinExistence type="predicted"/>
<dbReference type="STRING" id="1513793.SAMN06296036_10373"/>
<feature type="domain" description="DUF1588" evidence="1">
    <location>
        <begin position="387"/>
        <end position="484"/>
    </location>
</feature>
<accession>A0A1Y6B9K0</accession>
<evidence type="ECO:0000313" key="4">
    <source>
        <dbReference type="Proteomes" id="UP000192907"/>
    </source>
</evidence>
<evidence type="ECO:0000259" key="1">
    <source>
        <dbReference type="Pfam" id="PF07627"/>
    </source>
</evidence>
<dbReference type="Pfam" id="PF07627">
    <property type="entry name" value="PSCyt3"/>
    <property type="match status" value="1"/>
</dbReference>
<dbReference type="Pfam" id="PF07631">
    <property type="entry name" value="PSD4"/>
    <property type="match status" value="1"/>
</dbReference>
<dbReference type="Proteomes" id="UP000192907">
    <property type="component" value="Unassembled WGS sequence"/>
</dbReference>
<dbReference type="InterPro" id="IPR013042">
    <property type="entry name" value="DUF1592"/>
</dbReference>
<dbReference type="AlphaFoldDB" id="A0A1Y6B9K0"/>
<dbReference type="OrthoDB" id="127185at2"/>
<keyword evidence="4" id="KW-1185">Reference proteome</keyword>